<name>A0ABQ2D4K1_9DEIO</name>
<dbReference type="InterPro" id="IPR003777">
    <property type="entry name" value="XdhC_CoxI"/>
</dbReference>
<protein>
    <recommendedName>
        <fullName evidence="5">XdhC Rossmann domain-containing protein</fullName>
    </recommendedName>
</protein>
<dbReference type="EMBL" id="BMOD01000009">
    <property type="protein sequence ID" value="GGJ39154.1"/>
    <property type="molecule type" value="Genomic_DNA"/>
</dbReference>
<dbReference type="PANTHER" id="PTHR30388">
    <property type="entry name" value="ALDEHYDE OXIDOREDUCTASE MOLYBDENUM COFACTOR ASSEMBLY PROTEIN"/>
    <property type="match status" value="1"/>
</dbReference>
<reference evidence="4" key="1">
    <citation type="journal article" date="2019" name="Int. J. Syst. Evol. Microbiol.">
        <title>The Global Catalogue of Microorganisms (GCM) 10K type strain sequencing project: providing services to taxonomists for standard genome sequencing and annotation.</title>
        <authorList>
            <consortium name="The Broad Institute Genomics Platform"/>
            <consortium name="The Broad Institute Genome Sequencing Center for Infectious Disease"/>
            <person name="Wu L."/>
            <person name="Ma J."/>
        </authorList>
    </citation>
    <scope>NUCLEOTIDE SEQUENCE [LARGE SCALE GENOMIC DNA]</scope>
    <source>
        <strain evidence="4">JCM 14370</strain>
    </source>
</reference>
<dbReference type="InterPro" id="IPR027051">
    <property type="entry name" value="XdhC_Rossmann_dom"/>
</dbReference>
<feature type="domain" description="XdhC Rossmann" evidence="2">
    <location>
        <begin position="211"/>
        <end position="328"/>
    </location>
</feature>
<evidence type="ECO:0000259" key="1">
    <source>
        <dbReference type="Pfam" id="PF02625"/>
    </source>
</evidence>
<accession>A0ABQ2D4K1</accession>
<evidence type="ECO:0000313" key="3">
    <source>
        <dbReference type="EMBL" id="GGJ39154.1"/>
    </source>
</evidence>
<evidence type="ECO:0000259" key="2">
    <source>
        <dbReference type="Pfam" id="PF13478"/>
    </source>
</evidence>
<dbReference type="Pfam" id="PF02625">
    <property type="entry name" value="XdhC_CoxI"/>
    <property type="match status" value="1"/>
</dbReference>
<gene>
    <name evidence="3" type="ORF">GCM10008938_26460</name>
</gene>
<feature type="domain" description="XdhC- CoxI" evidence="1">
    <location>
        <begin position="58"/>
        <end position="121"/>
    </location>
</feature>
<organism evidence="3 4">
    <name type="scientific">Deinococcus roseus</name>
    <dbReference type="NCBI Taxonomy" id="392414"/>
    <lineage>
        <taxon>Bacteria</taxon>
        <taxon>Thermotogati</taxon>
        <taxon>Deinococcota</taxon>
        <taxon>Deinococci</taxon>
        <taxon>Deinococcales</taxon>
        <taxon>Deinococcaceae</taxon>
        <taxon>Deinococcus</taxon>
    </lineage>
</organism>
<sequence length="352" mass="39851">MRQWDDPSIVADTTKERKFSFQHREQIPQMFRPSMLEYAESMSSLPHVVAELFQVMADRQVPFALVTLILAPRHTSRRLGARWLVAEDGFLLGTLDLDLHTRQELWQETRKTLQTAKARVHQLQAADPLGQEPEPYTVFIEPAEQLPGGWAQGLQQLQNRQSCVLVTELDDHPRHFLLAPDQHADLLQHGTSTALISGMFLERWEPQIQVHVVGEDRVISHLWHLGELLEYQMFRLDLQQHDPALLDARSALVVSHAELDWTLEVLQQALQGPAGHLAVVCNLGRSRQLKAELQRLGASRPERIHAPAGLNLGLQTPAGIALSIMAELTAALHHQDPHSLNLEGLDWQPFQH</sequence>
<keyword evidence="4" id="KW-1185">Reference proteome</keyword>
<dbReference type="Pfam" id="PF13478">
    <property type="entry name" value="XdhC_C"/>
    <property type="match status" value="1"/>
</dbReference>
<dbReference type="Proteomes" id="UP000632222">
    <property type="component" value="Unassembled WGS sequence"/>
</dbReference>
<dbReference type="InterPro" id="IPR052698">
    <property type="entry name" value="MoCofactor_Util/Proc"/>
</dbReference>
<comment type="caution">
    <text evidence="3">The sequence shown here is derived from an EMBL/GenBank/DDBJ whole genome shotgun (WGS) entry which is preliminary data.</text>
</comment>
<dbReference type="PANTHER" id="PTHR30388:SF6">
    <property type="entry name" value="XANTHINE DEHYDROGENASE SUBUNIT A-RELATED"/>
    <property type="match status" value="1"/>
</dbReference>
<proteinExistence type="predicted"/>
<evidence type="ECO:0000313" key="4">
    <source>
        <dbReference type="Proteomes" id="UP000632222"/>
    </source>
</evidence>
<dbReference type="Gene3D" id="3.40.50.720">
    <property type="entry name" value="NAD(P)-binding Rossmann-like Domain"/>
    <property type="match status" value="1"/>
</dbReference>
<evidence type="ECO:0008006" key="5">
    <source>
        <dbReference type="Google" id="ProtNLM"/>
    </source>
</evidence>